<reference evidence="10" key="1">
    <citation type="submission" date="2019-05" db="EMBL/GenBank/DDBJ databases">
        <title>Annotation for the trematode Paragonimus heterotremus.</title>
        <authorList>
            <person name="Choi Y.-J."/>
        </authorList>
    </citation>
    <scope>NUCLEOTIDE SEQUENCE</scope>
    <source>
        <strain evidence="10">LC</strain>
    </source>
</reference>
<dbReference type="Gene3D" id="1.10.510.10">
    <property type="entry name" value="Transferase(Phosphotransferase) domain 1"/>
    <property type="match status" value="1"/>
</dbReference>
<dbReference type="SUPFAM" id="SSF56112">
    <property type="entry name" value="Protein kinase-like (PK-like)"/>
    <property type="match status" value="1"/>
</dbReference>
<evidence type="ECO:0000259" key="9">
    <source>
        <dbReference type="PROSITE" id="PS50011"/>
    </source>
</evidence>
<keyword evidence="5" id="KW-0418">Kinase</keyword>
<feature type="region of interest" description="Disordered" evidence="8">
    <location>
        <begin position="1476"/>
        <end position="1552"/>
    </location>
</feature>
<dbReference type="GO" id="GO:0030332">
    <property type="term" value="F:cyclin binding"/>
    <property type="evidence" value="ECO:0007669"/>
    <property type="project" value="TreeGrafter"/>
</dbReference>
<keyword evidence="3" id="KW-0808">Transferase</keyword>
<dbReference type="InterPro" id="IPR011009">
    <property type="entry name" value="Kinase-like_dom_sf"/>
</dbReference>
<dbReference type="GO" id="GO:0004693">
    <property type="term" value="F:cyclin-dependent protein serine/threonine kinase activity"/>
    <property type="evidence" value="ECO:0007669"/>
    <property type="project" value="TreeGrafter"/>
</dbReference>
<keyword evidence="6 7" id="KW-0067">ATP-binding</keyword>
<evidence type="ECO:0000256" key="7">
    <source>
        <dbReference type="PROSITE-ProRule" id="PRU10141"/>
    </source>
</evidence>
<feature type="compositionally biased region" description="Polar residues" evidence="8">
    <location>
        <begin position="1504"/>
        <end position="1518"/>
    </location>
</feature>
<dbReference type="GO" id="GO:0005524">
    <property type="term" value="F:ATP binding"/>
    <property type="evidence" value="ECO:0007669"/>
    <property type="project" value="UniProtKB-UniRule"/>
</dbReference>
<gene>
    <name evidence="10" type="ORF">PHET_02821</name>
</gene>
<evidence type="ECO:0000256" key="2">
    <source>
        <dbReference type="ARBA" id="ARBA00022527"/>
    </source>
</evidence>
<dbReference type="Gene3D" id="3.30.200.20">
    <property type="entry name" value="Phosphorylase Kinase, domain 1"/>
    <property type="match status" value="1"/>
</dbReference>
<evidence type="ECO:0000313" key="10">
    <source>
        <dbReference type="EMBL" id="KAF5403882.1"/>
    </source>
</evidence>
<dbReference type="InterPro" id="IPR008271">
    <property type="entry name" value="Ser/Thr_kinase_AS"/>
</dbReference>
<dbReference type="InterPro" id="IPR017441">
    <property type="entry name" value="Protein_kinase_ATP_BS"/>
</dbReference>
<protein>
    <recommendedName>
        <fullName evidence="9">Protein kinase domain-containing protein</fullName>
    </recommendedName>
</protein>
<feature type="compositionally biased region" description="Polar residues" evidence="8">
    <location>
        <begin position="1529"/>
        <end position="1552"/>
    </location>
</feature>
<sequence>MTEKGSGIPISSTCDQYVYQTYNSKDKPISKLRLLKHIRKRLSASFGKLASTKDGDTHQFEEVNGAGAPPRSFSTMNIYAISSSSSMLGDAPTNMGPSGEVGDGTHSSYLVRSTLPATSLRSILSDRADAAGTRNSSVQQLDELSRLMSTALVGSSVPGPSARRLMHLQSQQPAPPHLQIQSTTVVVPQSSPQPQVSQRRSADSGSVPRVSGRSSSDHRLAGTALTRPRSQLSPSAEVTSITYSDGLETDVVNGATATMGGLSRATSGSRITSGPNAVASFAKNVRDILFGRSVAGSSSGTASRSASYRRIARARWHNSTGSMLAPSATGGCLSSRTPSEFANADVTGLGSLESRVRNHSSPRLSTGGRGPQETVRFRLSNRRSNISYTPPSMAVLSEPEGDELLTDLVPPISTDLPSNLAYSVDRLSMEGRCVLPYSSSCLRETGKQSRLLRPRPRSASSSTSKIAGIWNAILYGGSSKVTAPSHASSHSTATTVKQVKGQRNLLRNRSGGESSGLLVKSRSRRSKHSKSNSDIRDALPNSSYLSRPHSEELRLLGLLSIHEPNAPDTSNRHISYLNDGVHILASKRSSLPKTDSEYLAFTGSAHGLEDHVAVSSTGTPHSERSPTVRRVNQMGTARSSTFGCLESYKKLDVLGEGSYATVYRGYSHVMGRSVAVKEIRINPEEGLPFTAIREASLLKALRHANIVILHDIVHTKNTLNFIFEYVQSDLSKYIEKHSQGIRLHNVRLFLYQLLRGLAYCHDRHILHRDLKPQNLLISAVGELKLADFGLARAKSVPSRTYSHEVVTLWYRPPDVLLGSTCYTASLDIWGVGCIFTEMVSGVATFPGSKDSIDQLDKIFRIMGTPSEATWRGISKLPKYKALLGHLDENARSQSHSEKGSAKNLDGLGQSNSPTKPADSGSSSSSAKPRRLQWYPSRPLHRVIPRLNQAAHSEALAAQLLQLSPSKRIGARLAMRTPYFSTALPTAQLACLPDTASIFEIPTIRMLPESLSGRSVKNGGYSRLFDRHYIQDTRFAHSDWDDEDDGDIESNRRTCTGGLRNGYSVTQQPSYSVDELGEDLGCNEAIHGEKHGKCIRSGPGLVGKSKFVDLDPSSVSMSSIVPSSNTNANHVNANDLDGQRDEGSYTDVEKLHHVANHRLYATRAYESADAIIQATPIERIQTRQPSVDELKECAPVKYFPSSFDQPTSCVLNHAICDDGVPSSNPINPSVSSTNTFTTADERSPNHTNCTSGFTSPCSSGHPFRFPLYSSPHYPDIFLPCLSPEFAHLANIPMIYPPEDDRRRAAAAAAAVAAASAAVAAAATLCPPDQHFVPFLTLPPSALGQTFPSLQQHYPTLTLDTQPQSAAPSNGPAVTTANPEIKHFSSEANSSMFIQPNVPSFSPGYMCAYLVPPATSQYPPPCWPQRFFPYPVPDNRHSVLPPTAFMTNTMTSSLVSNYMPSTATTDDLSVKVTDPHQVPLSSEPLISTSQSPSRSVQSNAPARQPMDSNCTHTVSGQSPLKSHIHQPPIQRLTSVTQPTSSTESMQRLPSNTPHSNVLFPPGLYDPNPERAGNQQQQWLFVLPCRPETMTLPNHHGDSGPRMHGVSAASVGTSAATAPLAPHFFSPLAQNQLLALNPIRHSPAPPPCNTVASDHETLRSVVRDHTRWHCNPHVPFLFHNAAAYDALRSGYQFNTAVTNSIPHHQRSASASQAEQSPKQMIHSNYFYSDQSDKNISSAKLIDHDWSSSGLKPIHGWVASDGVTPRLRVNRSISFTTPELMMLRSSTVDNQVPPAPYNRLPRSHAYHPSNAYCSLAAAASNNGNGLLPLTDLKTSPNLQLPSRSSISSGDIDSSNLELSVDHLPRLPPPFFCSHDNDADVGGAV</sequence>
<evidence type="ECO:0000256" key="5">
    <source>
        <dbReference type="ARBA" id="ARBA00022777"/>
    </source>
</evidence>
<accession>A0A8J4X1V4</accession>
<evidence type="ECO:0000256" key="1">
    <source>
        <dbReference type="ARBA" id="ARBA00006485"/>
    </source>
</evidence>
<keyword evidence="2" id="KW-0723">Serine/threonine-protein kinase</keyword>
<feature type="compositionally biased region" description="Low complexity" evidence="8">
    <location>
        <begin position="482"/>
        <end position="495"/>
    </location>
</feature>
<dbReference type="Pfam" id="PF00069">
    <property type="entry name" value="Pkinase"/>
    <property type="match status" value="1"/>
</dbReference>
<dbReference type="OrthoDB" id="6243118at2759"/>
<keyword evidence="11" id="KW-1185">Reference proteome</keyword>
<evidence type="ECO:0000256" key="6">
    <source>
        <dbReference type="ARBA" id="ARBA00022840"/>
    </source>
</evidence>
<feature type="compositionally biased region" description="Basic and acidic residues" evidence="8">
    <location>
        <begin position="890"/>
        <end position="900"/>
    </location>
</feature>
<name>A0A8J4X1V4_9TREM</name>
<dbReference type="InterPro" id="IPR000719">
    <property type="entry name" value="Prot_kinase_dom"/>
</dbReference>
<comment type="caution">
    <text evidence="10">The sequence shown here is derived from an EMBL/GenBank/DDBJ whole genome shotgun (WGS) entry which is preliminary data.</text>
</comment>
<feature type="region of interest" description="Disordered" evidence="8">
    <location>
        <begin position="890"/>
        <end position="931"/>
    </location>
</feature>
<dbReference type="GO" id="GO:0005634">
    <property type="term" value="C:nucleus"/>
    <property type="evidence" value="ECO:0007669"/>
    <property type="project" value="TreeGrafter"/>
</dbReference>
<feature type="compositionally biased region" description="Basic residues" evidence="8">
    <location>
        <begin position="521"/>
        <end position="530"/>
    </location>
</feature>
<dbReference type="InterPro" id="IPR050108">
    <property type="entry name" value="CDK"/>
</dbReference>
<feature type="region of interest" description="Disordered" evidence="8">
    <location>
        <begin position="183"/>
        <end position="237"/>
    </location>
</feature>
<proteinExistence type="inferred from homology"/>
<dbReference type="PROSITE" id="PS00107">
    <property type="entry name" value="PROTEIN_KINASE_ATP"/>
    <property type="match status" value="1"/>
</dbReference>
<feature type="binding site" evidence="7">
    <location>
        <position position="677"/>
    </location>
    <ligand>
        <name>ATP</name>
        <dbReference type="ChEBI" id="CHEBI:30616"/>
    </ligand>
</feature>
<feature type="compositionally biased region" description="Low complexity" evidence="8">
    <location>
        <begin position="1485"/>
        <end position="1496"/>
    </location>
</feature>
<feature type="domain" description="Protein kinase" evidence="9">
    <location>
        <begin position="648"/>
        <end position="979"/>
    </location>
</feature>
<feature type="region of interest" description="Disordered" evidence="8">
    <location>
        <begin position="481"/>
        <end position="544"/>
    </location>
</feature>
<dbReference type="FunFam" id="1.10.510.10:FF:000624">
    <property type="entry name" value="Mitogen-activated protein kinase"/>
    <property type="match status" value="1"/>
</dbReference>
<dbReference type="PANTHER" id="PTHR24056:SF189">
    <property type="entry name" value="PROTEIN KINASE DOMAIN-CONTAINING PROTEIN"/>
    <property type="match status" value="1"/>
</dbReference>
<dbReference type="SMART" id="SM00220">
    <property type="entry name" value="S_TKc"/>
    <property type="match status" value="1"/>
</dbReference>
<evidence type="ECO:0000313" key="11">
    <source>
        <dbReference type="Proteomes" id="UP000748531"/>
    </source>
</evidence>
<dbReference type="PROSITE" id="PS50011">
    <property type="entry name" value="PROTEIN_KINASE_DOM"/>
    <property type="match status" value="1"/>
</dbReference>
<dbReference type="Proteomes" id="UP000748531">
    <property type="component" value="Unassembled WGS sequence"/>
</dbReference>
<dbReference type="GO" id="GO:0005829">
    <property type="term" value="C:cytosol"/>
    <property type="evidence" value="ECO:0007669"/>
    <property type="project" value="TreeGrafter"/>
</dbReference>
<keyword evidence="4 7" id="KW-0547">Nucleotide-binding</keyword>
<feature type="compositionally biased region" description="Low complexity" evidence="8">
    <location>
        <begin position="183"/>
        <end position="214"/>
    </location>
</feature>
<organism evidence="10 11">
    <name type="scientific">Paragonimus heterotremus</name>
    <dbReference type="NCBI Taxonomy" id="100268"/>
    <lineage>
        <taxon>Eukaryota</taxon>
        <taxon>Metazoa</taxon>
        <taxon>Spiralia</taxon>
        <taxon>Lophotrochozoa</taxon>
        <taxon>Platyhelminthes</taxon>
        <taxon>Trematoda</taxon>
        <taxon>Digenea</taxon>
        <taxon>Plagiorchiida</taxon>
        <taxon>Troglotremata</taxon>
        <taxon>Troglotrematidae</taxon>
        <taxon>Paragonimus</taxon>
    </lineage>
</organism>
<dbReference type="PROSITE" id="PS00108">
    <property type="entry name" value="PROTEIN_KINASE_ST"/>
    <property type="match status" value="1"/>
</dbReference>
<evidence type="ECO:0000256" key="8">
    <source>
        <dbReference type="SAM" id="MobiDB-lite"/>
    </source>
</evidence>
<evidence type="ECO:0000256" key="4">
    <source>
        <dbReference type="ARBA" id="ARBA00022741"/>
    </source>
</evidence>
<evidence type="ECO:0000256" key="3">
    <source>
        <dbReference type="ARBA" id="ARBA00022679"/>
    </source>
</evidence>
<comment type="similarity">
    <text evidence="1">Belongs to the protein kinase superfamily. CMGC Ser/Thr protein kinase family. CDC2/CDKX subfamily.</text>
</comment>
<feature type="compositionally biased region" description="Polar residues" evidence="8">
    <location>
        <begin position="228"/>
        <end position="237"/>
    </location>
</feature>
<dbReference type="EMBL" id="LUCH01000995">
    <property type="protein sequence ID" value="KAF5403882.1"/>
    <property type="molecule type" value="Genomic_DNA"/>
</dbReference>
<dbReference type="PANTHER" id="PTHR24056">
    <property type="entry name" value="CELL DIVISION PROTEIN KINASE"/>
    <property type="match status" value="1"/>
</dbReference>